<evidence type="ECO:0000259" key="1">
    <source>
        <dbReference type="Pfam" id="PF12867"/>
    </source>
</evidence>
<dbReference type="InterPro" id="IPR024775">
    <property type="entry name" value="DinB-like"/>
</dbReference>
<dbReference type="Pfam" id="PF12867">
    <property type="entry name" value="DinB_2"/>
    <property type="match status" value="1"/>
</dbReference>
<organism evidence="2 3">
    <name type="scientific">Hymenobacter volaticus</name>
    <dbReference type="NCBI Taxonomy" id="2932254"/>
    <lineage>
        <taxon>Bacteria</taxon>
        <taxon>Pseudomonadati</taxon>
        <taxon>Bacteroidota</taxon>
        <taxon>Cytophagia</taxon>
        <taxon>Cytophagales</taxon>
        <taxon>Hymenobacteraceae</taxon>
        <taxon>Hymenobacter</taxon>
    </lineage>
</organism>
<evidence type="ECO:0000313" key="3">
    <source>
        <dbReference type="Proteomes" id="UP000830401"/>
    </source>
</evidence>
<dbReference type="InterPro" id="IPR034660">
    <property type="entry name" value="DinB/YfiT-like"/>
</dbReference>
<dbReference type="EMBL" id="CP095061">
    <property type="protein sequence ID" value="UOQ65632.1"/>
    <property type="molecule type" value="Genomic_DNA"/>
</dbReference>
<reference evidence="2" key="1">
    <citation type="submission" date="2022-04" db="EMBL/GenBank/DDBJ databases">
        <title>Hymenobacter sp. isolated from the air.</title>
        <authorList>
            <person name="Won M."/>
            <person name="Lee C.-M."/>
            <person name="Woen H.-Y."/>
            <person name="Kwon S.-W."/>
        </authorList>
    </citation>
    <scope>NUCLEOTIDE SEQUENCE</scope>
    <source>
        <strain evidence="2">5420S-77</strain>
    </source>
</reference>
<evidence type="ECO:0000313" key="2">
    <source>
        <dbReference type="EMBL" id="UOQ65632.1"/>
    </source>
</evidence>
<dbReference type="RefSeq" id="WP_245119638.1">
    <property type="nucleotide sequence ID" value="NZ_CP095061.1"/>
</dbReference>
<feature type="domain" description="DinB-like" evidence="1">
    <location>
        <begin position="25"/>
        <end position="153"/>
    </location>
</feature>
<sequence>MSEPERIADQLRRAFNGDAWSGPSLQQTLVDITAAQAAAYPWPGVHTIGELVRHLTTWTVTVAQRVEARQHTAMTRDDWPSFPVVADEAAWLRTRQELHEAHEQLVAITEALPAAELDTVIGDARQRDDGSGVSIYVLLHGVIQHYLYHAGQIALLRKFV</sequence>
<dbReference type="SUPFAM" id="SSF109854">
    <property type="entry name" value="DinB/YfiT-like putative metalloenzymes"/>
    <property type="match status" value="1"/>
</dbReference>
<name>A0ABY4G4D7_9BACT</name>
<dbReference type="Gene3D" id="1.20.120.450">
    <property type="entry name" value="dinb family like domain"/>
    <property type="match status" value="1"/>
</dbReference>
<proteinExistence type="predicted"/>
<gene>
    <name evidence="2" type="ORF">MUN86_19140</name>
</gene>
<keyword evidence="3" id="KW-1185">Reference proteome</keyword>
<accession>A0ABY4G4D7</accession>
<dbReference type="Proteomes" id="UP000830401">
    <property type="component" value="Chromosome"/>
</dbReference>
<protein>
    <submittedName>
        <fullName evidence="2">DinB family protein</fullName>
    </submittedName>
</protein>